<keyword evidence="3" id="KW-1185">Reference proteome</keyword>
<feature type="region of interest" description="Disordered" evidence="1">
    <location>
        <begin position="65"/>
        <end position="92"/>
    </location>
</feature>
<dbReference type="AlphaFoldDB" id="A0A161HHD5"/>
<dbReference type="OrthoDB" id="4087793at2759"/>
<sequence>MFRRKDKSHSHAGAKLGLAISSPITTVKNNSEIIYVSSDANTNFSRMSTSSSSSNSDYGSPNWTAGTGSSSVTSLSSTDGFSKFPSPSPVSGKFPTHVSLSSSYRSHYSIVRPMTPPEEQMEPVEYLSQSPESPIKRSIADSRRPSVQPSIVSKEDDLKFMTYIDLSKSVSTVQMIATTGRLPLWLQRCTNLQYLVAEDLGLSIIDEWVSTYLVNLKVIRLKNNQIATWPDHLSRLVPYGKIKVLDLEGNPCLTNMFKKSSSFKALYIEAALTEDNGNDEHSDLVLKRTRSNVSSSRSSNTTGHQSYLFKNKNSKKLEQSSEGEEEEDEDDDDMLTSLVPKVPALPVLRKHASAGGLHAKFANKNVLVLCKSEHGHNTTSPKKSLATTDDYQKSKVTQNKEFTETDISKTSVILRFLHDVYELTTREHLDKISSSGQSLKRRPSSSGSSSVMSFGPYTPPHSRLHSLDGFSTAPFNPQINMPEFVQRLTEFLEEEKVFVAKMKEMMAVYSTKPKLMKRAEILFNQVPELIHLHEDICLDIFSSSLNRAIHGQDNHLEVFASSVVLAMNSFHRVHVAFAKGCETAKRRARFWIKLRRQNFASTSMYYGGEYTSGVLAQHPECDIGEWLRACATLKKHTLDSILEYLELPLARFEAYKSFFSSVASLFPSLDPVHKRVDLIYHEIQAVLPLEAREARYAELKKLIKMPTTNFGAYLCDSNVVLQSKLSLGEVNIAKGKTGDIMYQAPGTIEKNIPRYAEFDVNDITKPPKGSHFRLIIMEHAVLVVNEAKRNIGRVILKKDIHASSPWEMESMTAKTGGDKQVAVGFSKCLKVSIHDSSEIWYLHLRTFTGDYSGRSLNETRSELINAINYQNNN</sequence>
<name>A0A161HHD5_9ASCO</name>
<accession>A0A161HHD5</accession>
<feature type="compositionally biased region" description="Basic and acidic residues" evidence="1">
    <location>
        <begin position="134"/>
        <end position="144"/>
    </location>
</feature>
<feature type="compositionally biased region" description="Low complexity" evidence="1">
    <location>
        <begin position="291"/>
        <end position="302"/>
    </location>
</feature>
<dbReference type="Proteomes" id="UP000189580">
    <property type="component" value="Chromosome b"/>
</dbReference>
<feature type="compositionally biased region" description="Low complexity" evidence="1">
    <location>
        <begin position="444"/>
        <end position="453"/>
    </location>
</feature>
<evidence type="ECO:0000313" key="2">
    <source>
        <dbReference type="EMBL" id="ANB15410.1"/>
    </source>
</evidence>
<reference evidence="2 3" key="1">
    <citation type="submission" date="2016-02" db="EMBL/GenBank/DDBJ databases">
        <title>Complete genome sequence and transcriptome regulation of the pentose utilising yeast Sugiyamaella lignohabitans.</title>
        <authorList>
            <person name="Bellasio M."/>
            <person name="Peymann A."/>
            <person name="Valli M."/>
            <person name="Sipitzky M."/>
            <person name="Graf A."/>
            <person name="Sauer M."/>
            <person name="Marx H."/>
            <person name="Mattanovich D."/>
        </authorList>
    </citation>
    <scope>NUCLEOTIDE SEQUENCE [LARGE SCALE GENOMIC DNA]</scope>
    <source>
        <strain evidence="2 3">CBS 10342</strain>
    </source>
</reference>
<dbReference type="Gene3D" id="3.80.10.10">
    <property type="entry name" value="Ribonuclease Inhibitor"/>
    <property type="match status" value="1"/>
</dbReference>
<feature type="compositionally biased region" description="Polar residues" evidence="1">
    <location>
        <begin position="377"/>
        <end position="393"/>
    </location>
</feature>
<dbReference type="SUPFAM" id="SSF52058">
    <property type="entry name" value="L domain-like"/>
    <property type="match status" value="1"/>
</dbReference>
<feature type="region of interest" description="Disordered" evidence="1">
    <location>
        <begin position="129"/>
        <end position="148"/>
    </location>
</feature>
<dbReference type="InterPro" id="IPR035899">
    <property type="entry name" value="DBL_dom_sf"/>
</dbReference>
<dbReference type="GeneID" id="30035015"/>
<dbReference type="EMBL" id="CP014503">
    <property type="protein sequence ID" value="ANB15410.1"/>
    <property type="molecule type" value="Genomic_DNA"/>
</dbReference>
<protein>
    <recommendedName>
        <fullName evidence="4">DH domain-containing protein</fullName>
    </recommendedName>
</protein>
<dbReference type="Gene3D" id="1.20.900.10">
    <property type="entry name" value="Dbl homology (DH) domain"/>
    <property type="match status" value="1"/>
</dbReference>
<organism evidence="2 3">
    <name type="scientific">Sugiyamaella lignohabitans</name>
    <dbReference type="NCBI Taxonomy" id="796027"/>
    <lineage>
        <taxon>Eukaryota</taxon>
        <taxon>Fungi</taxon>
        <taxon>Dikarya</taxon>
        <taxon>Ascomycota</taxon>
        <taxon>Saccharomycotina</taxon>
        <taxon>Dipodascomycetes</taxon>
        <taxon>Dipodascales</taxon>
        <taxon>Trichomonascaceae</taxon>
        <taxon>Sugiyamaella</taxon>
    </lineage>
</organism>
<feature type="compositionally biased region" description="Low complexity" evidence="1">
    <location>
        <begin position="65"/>
        <end position="82"/>
    </location>
</feature>
<feature type="region of interest" description="Disordered" evidence="1">
    <location>
        <begin position="431"/>
        <end position="455"/>
    </location>
</feature>
<evidence type="ECO:0000256" key="1">
    <source>
        <dbReference type="SAM" id="MobiDB-lite"/>
    </source>
</evidence>
<gene>
    <name evidence="2" type="ORF">AWJ20_3037</name>
</gene>
<proteinExistence type="predicted"/>
<feature type="region of interest" description="Disordered" evidence="1">
    <location>
        <begin position="277"/>
        <end position="333"/>
    </location>
</feature>
<dbReference type="RefSeq" id="XP_018737887.1">
    <property type="nucleotide sequence ID" value="XM_018880028.1"/>
</dbReference>
<evidence type="ECO:0008006" key="4">
    <source>
        <dbReference type="Google" id="ProtNLM"/>
    </source>
</evidence>
<feature type="region of interest" description="Disordered" evidence="1">
    <location>
        <begin position="374"/>
        <end position="393"/>
    </location>
</feature>
<dbReference type="KEGG" id="slb:AWJ20_3037"/>
<feature type="compositionally biased region" description="Acidic residues" evidence="1">
    <location>
        <begin position="321"/>
        <end position="333"/>
    </location>
</feature>
<dbReference type="InterPro" id="IPR032675">
    <property type="entry name" value="LRR_dom_sf"/>
</dbReference>
<dbReference type="SUPFAM" id="SSF48065">
    <property type="entry name" value="DBL homology domain (DH-domain)"/>
    <property type="match status" value="1"/>
</dbReference>
<evidence type="ECO:0000313" key="3">
    <source>
        <dbReference type="Proteomes" id="UP000189580"/>
    </source>
</evidence>